<evidence type="ECO:0000256" key="8">
    <source>
        <dbReference type="SAM" id="Phobius"/>
    </source>
</evidence>
<dbReference type="InterPro" id="IPR000719">
    <property type="entry name" value="Prot_kinase_dom"/>
</dbReference>
<gene>
    <name evidence="10" type="ORF">C4B68_19945</name>
</gene>
<keyword evidence="8" id="KW-1133">Transmembrane helix</keyword>
<feature type="compositionally biased region" description="Low complexity" evidence="7">
    <location>
        <begin position="611"/>
        <end position="621"/>
    </location>
</feature>
<dbReference type="PROSITE" id="PS50011">
    <property type="entry name" value="PROTEIN_KINASE_DOM"/>
    <property type="match status" value="1"/>
</dbReference>
<feature type="compositionally biased region" description="Gly residues" evidence="7">
    <location>
        <begin position="329"/>
        <end position="347"/>
    </location>
</feature>
<proteinExistence type="predicted"/>
<dbReference type="CDD" id="cd14014">
    <property type="entry name" value="STKc_PknB_like"/>
    <property type="match status" value="1"/>
</dbReference>
<feature type="region of interest" description="Disordered" evidence="7">
    <location>
        <begin position="284"/>
        <end position="722"/>
    </location>
</feature>
<keyword evidence="4" id="KW-0547">Nucleotide-binding</keyword>
<accession>A0ABN5IDS2</accession>
<dbReference type="PROSITE" id="PS00108">
    <property type="entry name" value="PROTEIN_KINASE_ST"/>
    <property type="match status" value="1"/>
</dbReference>
<dbReference type="SMART" id="SM00220">
    <property type="entry name" value="S_TKc"/>
    <property type="match status" value="1"/>
</dbReference>
<dbReference type="EC" id="2.7.11.1" evidence="1"/>
<dbReference type="SUPFAM" id="SSF56112">
    <property type="entry name" value="Protein kinase-like (PK-like)"/>
    <property type="match status" value="1"/>
</dbReference>
<feature type="transmembrane region" description="Helical" evidence="8">
    <location>
        <begin position="725"/>
        <end position="745"/>
    </location>
</feature>
<reference evidence="10 11" key="1">
    <citation type="submission" date="2018-02" db="EMBL/GenBank/DDBJ databases">
        <title>Complete genome sequence of Streptomyces dengpaensis, the producer of angucyclines.</title>
        <authorList>
            <person name="Yumei L."/>
        </authorList>
    </citation>
    <scope>NUCLEOTIDE SEQUENCE [LARGE SCALE GENOMIC DNA]</scope>
    <source>
        <strain evidence="10 11">XZHG99</strain>
    </source>
</reference>
<evidence type="ECO:0000313" key="10">
    <source>
        <dbReference type="EMBL" id="AVH61308.1"/>
    </source>
</evidence>
<dbReference type="RefSeq" id="WP_099502051.1">
    <property type="nucleotide sequence ID" value="NZ_CP026652.1"/>
</dbReference>
<organism evidence="10 11">
    <name type="scientific">Streptomyces dengpaensis</name>
    <dbReference type="NCBI Taxonomy" id="2049881"/>
    <lineage>
        <taxon>Bacteria</taxon>
        <taxon>Bacillati</taxon>
        <taxon>Actinomycetota</taxon>
        <taxon>Actinomycetes</taxon>
        <taxon>Kitasatosporales</taxon>
        <taxon>Streptomycetaceae</taxon>
        <taxon>Streptomyces</taxon>
    </lineage>
</organism>
<keyword evidence="3" id="KW-0808">Transferase</keyword>
<evidence type="ECO:0000256" key="7">
    <source>
        <dbReference type="SAM" id="MobiDB-lite"/>
    </source>
</evidence>
<feature type="compositionally biased region" description="Low complexity" evidence="7">
    <location>
        <begin position="499"/>
        <end position="512"/>
    </location>
</feature>
<evidence type="ECO:0000256" key="1">
    <source>
        <dbReference type="ARBA" id="ARBA00012513"/>
    </source>
</evidence>
<feature type="compositionally biased region" description="Polar residues" evidence="7">
    <location>
        <begin position="686"/>
        <end position="697"/>
    </location>
</feature>
<name>A0ABN5IDS2_9ACTN</name>
<evidence type="ECO:0000256" key="4">
    <source>
        <dbReference type="ARBA" id="ARBA00022741"/>
    </source>
</evidence>
<feature type="compositionally biased region" description="Low complexity" evidence="7">
    <location>
        <begin position="348"/>
        <end position="368"/>
    </location>
</feature>
<keyword evidence="8" id="KW-0472">Membrane</keyword>
<dbReference type="Pfam" id="PF00069">
    <property type="entry name" value="Pkinase"/>
    <property type="match status" value="1"/>
</dbReference>
<keyword evidence="6" id="KW-0067">ATP-binding</keyword>
<feature type="compositionally biased region" description="Pro residues" evidence="7">
    <location>
        <begin position="585"/>
        <end position="610"/>
    </location>
</feature>
<evidence type="ECO:0000256" key="5">
    <source>
        <dbReference type="ARBA" id="ARBA00022777"/>
    </source>
</evidence>
<dbReference type="PANTHER" id="PTHR43289">
    <property type="entry name" value="MITOGEN-ACTIVATED PROTEIN KINASE KINASE KINASE 20-RELATED"/>
    <property type="match status" value="1"/>
</dbReference>
<evidence type="ECO:0000313" key="11">
    <source>
        <dbReference type="Proteomes" id="UP000238413"/>
    </source>
</evidence>
<dbReference type="GO" id="GO:0004674">
    <property type="term" value="F:protein serine/threonine kinase activity"/>
    <property type="evidence" value="ECO:0007669"/>
    <property type="project" value="UniProtKB-KW"/>
</dbReference>
<evidence type="ECO:0000256" key="2">
    <source>
        <dbReference type="ARBA" id="ARBA00022527"/>
    </source>
</evidence>
<dbReference type="PANTHER" id="PTHR43289:SF6">
    <property type="entry name" value="SERINE_THREONINE-PROTEIN KINASE NEKL-3"/>
    <property type="match status" value="1"/>
</dbReference>
<feature type="domain" description="Protein kinase" evidence="9">
    <location>
        <begin position="9"/>
        <end position="264"/>
    </location>
</feature>
<keyword evidence="2 10" id="KW-0723">Serine/threonine-protein kinase</keyword>
<evidence type="ECO:0000256" key="6">
    <source>
        <dbReference type="ARBA" id="ARBA00022840"/>
    </source>
</evidence>
<feature type="compositionally biased region" description="Low complexity" evidence="7">
    <location>
        <begin position="670"/>
        <end position="681"/>
    </location>
</feature>
<evidence type="ECO:0000256" key="3">
    <source>
        <dbReference type="ARBA" id="ARBA00022679"/>
    </source>
</evidence>
<dbReference type="EMBL" id="CP026652">
    <property type="protein sequence ID" value="AVH61308.1"/>
    <property type="molecule type" value="Genomic_DNA"/>
</dbReference>
<sequence>MGEVFAGRYELVDPIGHGGVGAVWRAWDQRRRRYVAAKVLQQRDAHALLRFVREQALRIDHPHVLAPASWAADDDKVLFTMDLVAGGSLVHLVNDYGPLPPPFVCTLLDQLLAGVAAVHAEGVVHRDIKPANVLLEATGTARPRLRLSDFGIAMRLGEPRLTETNYVVGTPGYFAPEQMMGAEPDFPADLFAVGLVALYLLEGAKPDAKALIEYFAENGTPSAPRGIPEPLWQVVAMLLQPDPHARFRTATGARKALASAAELLPEPGPDDELVEVFDQLGPLPEGFGPHGPLRAVPGVNADGLPSGPPPRGAAAPRLGLDSTPRWPGSGSGFGSGVGSDAGSGAAFGSGVDSGSNSGSDSGSTGSNSRTAFDLAPGSGSGSGSGSSSSPGPGAGSGAGPVFDSGAVPGSDSDSGRDAAARSKSVPVADISSASERHPASDSDYGPGVGAEPGVGFESESVTGPGTRLEPGSVPDSASAGVGASAEPWQASSGPLYQEADSGGARAGSSTGGIQPESRTGHVGPDPDSSHVRPEAGASPVQPESVPGNVRPQSALGDVPPPPQPTPQGAVPPQLSTMSDTGSFHLPPPQPAVPDGQPPAQPRSQPQPHPQPQRQSPLHPQPEQVWHETQQQPIPHQPRHPPEQPPTPSTAVALPAPTPLHTPTPTPTQVPSPHRSAAPSAAMQQHAYASTGSYTARSPQVPPQTGAIPERRARRARPRPGPPAKVAVPVLLIALACFAVGFWALAQI</sequence>
<keyword evidence="5 10" id="KW-0418">Kinase</keyword>
<dbReference type="Gene3D" id="1.10.510.10">
    <property type="entry name" value="Transferase(Phosphotransferase) domain 1"/>
    <property type="match status" value="1"/>
</dbReference>
<keyword evidence="11" id="KW-1185">Reference proteome</keyword>
<feature type="compositionally biased region" description="Pro residues" evidence="7">
    <location>
        <begin position="655"/>
        <end position="669"/>
    </location>
</feature>
<dbReference type="Proteomes" id="UP000238413">
    <property type="component" value="Chromosome"/>
</dbReference>
<dbReference type="InterPro" id="IPR011009">
    <property type="entry name" value="Kinase-like_dom_sf"/>
</dbReference>
<dbReference type="InterPro" id="IPR008271">
    <property type="entry name" value="Ser/Thr_kinase_AS"/>
</dbReference>
<keyword evidence="8" id="KW-0812">Transmembrane</keyword>
<evidence type="ECO:0000259" key="9">
    <source>
        <dbReference type="PROSITE" id="PS50011"/>
    </source>
</evidence>
<protein>
    <recommendedName>
        <fullName evidence="1">non-specific serine/threonine protein kinase</fullName>
        <ecNumber evidence="1">2.7.11.1</ecNumber>
    </recommendedName>
</protein>
<dbReference type="Gene3D" id="3.30.200.20">
    <property type="entry name" value="Phosphorylase Kinase, domain 1"/>
    <property type="match status" value="1"/>
</dbReference>